<protein>
    <submittedName>
        <fullName evidence="2">Uncharacterized protein</fullName>
    </submittedName>
</protein>
<gene>
    <name evidence="2" type="ORF">DPMN_054102</name>
</gene>
<keyword evidence="3" id="KW-1185">Reference proteome</keyword>
<feature type="compositionally biased region" description="Basic and acidic residues" evidence="1">
    <location>
        <begin position="17"/>
        <end position="37"/>
    </location>
</feature>
<evidence type="ECO:0000313" key="2">
    <source>
        <dbReference type="EMBL" id="KAH3728155.1"/>
    </source>
</evidence>
<feature type="compositionally biased region" description="Basic residues" evidence="1">
    <location>
        <begin position="38"/>
        <end position="53"/>
    </location>
</feature>
<name>A0A9D4HRB7_DREPO</name>
<comment type="caution">
    <text evidence="2">The sequence shown here is derived from an EMBL/GenBank/DDBJ whole genome shotgun (WGS) entry which is preliminary data.</text>
</comment>
<dbReference type="Proteomes" id="UP000828390">
    <property type="component" value="Unassembled WGS sequence"/>
</dbReference>
<reference evidence="2" key="2">
    <citation type="submission" date="2020-11" db="EMBL/GenBank/DDBJ databases">
        <authorList>
            <person name="McCartney M.A."/>
            <person name="Auch B."/>
            <person name="Kono T."/>
            <person name="Mallez S."/>
            <person name="Becker A."/>
            <person name="Gohl D.M."/>
            <person name="Silverstein K.A.T."/>
            <person name="Koren S."/>
            <person name="Bechman K.B."/>
            <person name="Herman A."/>
            <person name="Abrahante J.E."/>
            <person name="Garbe J."/>
        </authorList>
    </citation>
    <scope>NUCLEOTIDE SEQUENCE</scope>
    <source>
        <strain evidence="2">Duluth1</strain>
        <tissue evidence="2">Whole animal</tissue>
    </source>
</reference>
<reference evidence="2" key="1">
    <citation type="journal article" date="2019" name="bioRxiv">
        <title>The Genome of the Zebra Mussel, Dreissena polymorpha: A Resource for Invasive Species Research.</title>
        <authorList>
            <person name="McCartney M.A."/>
            <person name="Auch B."/>
            <person name="Kono T."/>
            <person name="Mallez S."/>
            <person name="Zhang Y."/>
            <person name="Obille A."/>
            <person name="Becker A."/>
            <person name="Abrahante J.E."/>
            <person name="Garbe J."/>
            <person name="Badalamenti J.P."/>
            <person name="Herman A."/>
            <person name="Mangelson H."/>
            <person name="Liachko I."/>
            <person name="Sullivan S."/>
            <person name="Sone E.D."/>
            <person name="Koren S."/>
            <person name="Silverstein K.A.T."/>
            <person name="Beckman K.B."/>
            <person name="Gohl D.M."/>
        </authorList>
    </citation>
    <scope>NUCLEOTIDE SEQUENCE</scope>
    <source>
        <strain evidence="2">Duluth1</strain>
        <tissue evidence="2">Whole animal</tissue>
    </source>
</reference>
<proteinExistence type="predicted"/>
<organism evidence="2 3">
    <name type="scientific">Dreissena polymorpha</name>
    <name type="common">Zebra mussel</name>
    <name type="synonym">Mytilus polymorpha</name>
    <dbReference type="NCBI Taxonomy" id="45954"/>
    <lineage>
        <taxon>Eukaryota</taxon>
        <taxon>Metazoa</taxon>
        <taxon>Spiralia</taxon>
        <taxon>Lophotrochozoa</taxon>
        <taxon>Mollusca</taxon>
        <taxon>Bivalvia</taxon>
        <taxon>Autobranchia</taxon>
        <taxon>Heteroconchia</taxon>
        <taxon>Euheterodonta</taxon>
        <taxon>Imparidentia</taxon>
        <taxon>Neoheterodontei</taxon>
        <taxon>Myida</taxon>
        <taxon>Dreissenoidea</taxon>
        <taxon>Dreissenidae</taxon>
        <taxon>Dreissena</taxon>
    </lineage>
</organism>
<feature type="compositionally biased region" description="Basic and acidic residues" evidence="1">
    <location>
        <begin position="88"/>
        <end position="101"/>
    </location>
</feature>
<accession>A0A9D4HRB7</accession>
<evidence type="ECO:0000256" key="1">
    <source>
        <dbReference type="SAM" id="MobiDB-lite"/>
    </source>
</evidence>
<feature type="region of interest" description="Disordered" evidence="1">
    <location>
        <begin position="1"/>
        <end position="118"/>
    </location>
</feature>
<evidence type="ECO:0000313" key="3">
    <source>
        <dbReference type="Proteomes" id="UP000828390"/>
    </source>
</evidence>
<dbReference type="EMBL" id="JAIWYP010000012">
    <property type="protein sequence ID" value="KAH3728155.1"/>
    <property type="molecule type" value="Genomic_DNA"/>
</dbReference>
<dbReference type="AlphaFoldDB" id="A0A9D4HRB7"/>
<sequence length="118" mass="13737">MATANKAFENDGWTDEGIDREAYGKPKSQEQVKDRHTYRQAHIHTDKRTHRQTHIQTNKQTDKQTNRQTGTHAPPPHTHTKRQTQKGQTDRQTDGQTERPTIRQTEMTDGMLNLIPLR</sequence>